<organism evidence="1">
    <name type="scientific">freshwater metagenome</name>
    <dbReference type="NCBI Taxonomy" id="449393"/>
    <lineage>
        <taxon>unclassified sequences</taxon>
        <taxon>metagenomes</taxon>
        <taxon>ecological metagenomes</taxon>
    </lineage>
</organism>
<dbReference type="EMBL" id="CAEZXR010000241">
    <property type="protein sequence ID" value="CAB4719624.1"/>
    <property type="molecule type" value="Genomic_DNA"/>
</dbReference>
<gene>
    <name evidence="1" type="ORF">UFOPK2579_01889</name>
</gene>
<dbReference type="AlphaFoldDB" id="A0A6J6RJQ9"/>
<reference evidence="1" key="1">
    <citation type="submission" date="2020-05" db="EMBL/GenBank/DDBJ databases">
        <authorList>
            <person name="Chiriac C."/>
            <person name="Salcher M."/>
            <person name="Ghai R."/>
            <person name="Kavagutti S V."/>
        </authorList>
    </citation>
    <scope>NUCLEOTIDE SEQUENCE</scope>
</reference>
<proteinExistence type="predicted"/>
<protein>
    <submittedName>
        <fullName evidence="1">Unannotated protein</fullName>
    </submittedName>
</protein>
<sequence>MTSIDLHHSRTNLRRGLDLEERVVYRDARGTLHLLEVTGLAFTEIDTVYTLTPVPRRLFEQREVLDLLTRLRCSLVVAC</sequence>
<evidence type="ECO:0000313" key="1">
    <source>
        <dbReference type="EMBL" id="CAB4719624.1"/>
    </source>
</evidence>
<name>A0A6J6RJQ9_9ZZZZ</name>
<accession>A0A6J6RJQ9</accession>